<evidence type="ECO:0000313" key="2">
    <source>
        <dbReference type="EMBL" id="ADD02667.1"/>
    </source>
</evidence>
<evidence type="ECO:0000313" key="3">
    <source>
        <dbReference type="Proteomes" id="UP000001552"/>
    </source>
</evidence>
<dbReference type="SUPFAM" id="SSF46955">
    <property type="entry name" value="Putative DNA-binding domain"/>
    <property type="match status" value="1"/>
</dbReference>
<name>D3T365_THEIA</name>
<accession>D3T365</accession>
<dbReference type="RefSeq" id="WP_004401478.1">
    <property type="nucleotide sequence ID" value="NC_013921.1"/>
</dbReference>
<dbReference type="AlphaFoldDB" id="D3T365"/>
<evidence type="ECO:0000259" key="1">
    <source>
        <dbReference type="Pfam" id="PF12728"/>
    </source>
</evidence>
<organism evidence="2 3">
    <name type="scientific">Thermoanaerobacter italicus (strain DSM 9252 / Ab9)</name>
    <dbReference type="NCBI Taxonomy" id="580331"/>
    <lineage>
        <taxon>Bacteria</taxon>
        <taxon>Bacillati</taxon>
        <taxon>Bacillota</taxon>
        <taxon>Clostridia</taxon>
        <taxon>Thermoanaerobacterales</taxon>
        <taxon>Thermoanaerobacteraceae</taxon>
        <taxon>Thermoanaerobacter</taxon>
    </lineage>
</organism>
<gene>
    <name evidence="2" type="ordered locus">Thit_1409</name>
</gene>
<feature type="domain" description="Helix-turn-helix" evidence="1">
    <location>
        <begin position="15"/>
        <end position="63"/>
    </location>
</feature>
<dbReference type="NCBIfam" id="TIGR01764">
    <property type="entry name" value="excise"/>
    <property type="match status" value="1"/>
</dbReference>
<keyword evidence="3" id="KW-1185">Reference proteome</keyword>
<reference evidence="2" key="1">
    <citation type="submission" date="2010-02" db="EMBL/GenBank/DDBJ databases">
        <title>Complete sequence of Thermoanaerobacter italicus Ab9.</title>
        <authorList>
            <consortium name="US DOE Joint Genome Institute"/>
            <person name="Lucas S."/>
            <person name="Copeland A."/>
            <person name="Lapidus A."/>
            <person name="Cheng J.-F."/>
            <person name="Bruce D."/>
            <person name="Goodwin L."/>
            <person name="Pitluck S."/>
            <person name="Chertkov O."/>
            <person name="Detter J.C."/>
            <person name="Han C."/>
            <person name="Tapia R."/>
            <person name="Land M."/>
            <person name="Hauser L."/>
            <person name="Kyrpides N."/>
            <person name="Mikhailova N."/>
            <person name="Hemme C.L."/>
            <person name="Woyke T."/>
        </authorList>
    </citation>
    <scope>NUCLEOTIDE SEQUENCE [LARGE SCALE GENOMIC DNA]</scope>
    <source>
        <strain evidence="2">Ab9</strain>
    </source>
</reference>
<dbReference type="Pfam" id="PF12728">
    <property type="entry name" value="HTH_17"/>
    <property type="match status" value="1"/>
</dbReference>
<dbReference type="InterPro" id="IPR041657">
    <property type="entry name" value="HTH_17"/>
</dbReference>
<dbReference type="HOGENOM" id="CLU_140176_10_3_9"/>
<dbReference type="eggNOG" id="ENOG502ZNYW">
    <property type="taxonomic scope" value="Bacteria"/>
</dbReference>
<dbReference type="KEGG" id="tit:Thit_1409"/>
<dbReference type="InterPro" id="IPR038148">
    <property type="entry name" value="Tn1545/Tn916_Xis"/>
</dbReference>
<sequence>MDNLQGQASVERITMSAKEAAAYLGISYWLILEMAKRHEIPYIACGSRKLFRKEALDKWMEEQEKKALERPSQYGVLRKIY</sequence>
<protein>
    <submittedName>
        <fullName evidence="2">DNA binding domain protein, excisionase family</fullName>
    </submittedName>
</protein>
<dbReference type="OrthoDB" id="515428at2"/>
<dbReference type="InterPro" id="IPR010093">
    <property type="entry name" value="SinI_DNA-bd"/>
</dbReference>
<proteinExistence type="predicted"/>
<dbReference type="Proteomes" id="UP000001552">
    <property type="component" value="Chromosome"/>
</dbReference>
<dbReference type="GO" id="GO:0003677">
    <property type="term" value="F:DNA binding"/>
    <property type="evidence" value="ECO:0007669"/>
    <property type="project" value="InterPro"/>
</dbReference>
<dbReference type="InterPro" id="IPR009061">
    <property type="entry name" value="DNA-bd_dom_put_sf"/>
</dbReference>
<dbReference type="EMBL" id="CP001936">
    <property type="protein sequence ID" value="ADD02667.1"/>
    <property type="molecule type" value="Genomic_DNA"/>
</dbReference>
<dbReference type="Gene3D" id="3.90.105.50">
    <property type="match status" value="1"/>
</dbReference>